<dbReference type="AlphaFoldDB" id="A0A8H3WUT9"/>
<evidence type="ECO:0000313" key="2">
    <source>
        <dbReference type="Proteomes" id="UP000439903"/>
    </source>
</evidence>
<proteinExistence type="predicted"/>
<protein>
    <submittedName>
        <fullName evidence="1">Uncharacterized protein</fullName>
    </submittedName>
</protein>
<comment type="caution">
    <text evidence="1">The sequence shown here is derived from an EMBL/GenBank/DDBJ whole genome shotgun (WGS) entry which is preliminary data.</text>
</comment>
<sequence>MYLPTLSFLSLKNSNVLNSSLFQSDTVDLQQTYFGSETTSNLTTNSISKKNKVIQILEEQLIELQNLDMDMSKKDASLNIYKNIFLSSMVKIQYKSKELAAVQEKVHNAKMLVLEQEMKMLLDAEELNNQDIILINDLHQQNK</sequence>
<dbReference type="EMBL" id="WTPW01005583">
    <property type="protein sequence ID" value="KAF0332811.1"/>
    <property type="molecule type" value="Genomic_DNA"/>
</dbReference>
<gene>
    <name evidence="1" type="ORF">F8M41_020450</name>
</gene>
<accession>A0A8H3WUT9</accession>
<evidence type="ECO:0000313" key="1">
    <source>
        <dbReference type="EMBL" id="KAF0332811.1"/>
    </source>
</evidence>
<name>A0A8H3WUT9_GIGMA</name>
<reference evidence="1 2" key="1">
    <citation type="journal article" date="2019" name="Environ. Microbiol.">
        <title>At the nexus of three kingdoms: the genome of the mycorrhizal fungus Gigaspora margarita provides insights into plant, endobacterial and fungal interactions.</title>
        <authorList>
            <person name="Venice F."/>
            <person name="Ghignone S."/>
            <person name="Salvioli di Fossalunga A."/>
            <person name="Amselem J."/>
            <person name="Novero M."/>
            <person name="Xianan X."/>
            <person name="Sedzielewska Toro K."/>
            <person name="Morin E."/>
            <person name="Lipzen A."/>
            <person name="Grigoriev I.V."/>
            <person name="Henrissat B."/>
            <person name="Martin F.M."/>
            <person name="Bonfante P."/>
        </authorList>
    </citation>
    <scope>NUCLEOTIDE SEQUENCE [LARGE SCALE GENOMIC DNA]</scope>
    <source>
        <strain evidence="1 2">BEG34</strain>
    </source>
</reference>
<dbReference type="Proteomes" id="UP000439903">
    <property type="component" value="Unassembled WGS sequence"/>
</dbReference>
<keyword evidence="2" id="KW-1185">Reference proteome</keyword>
<organism evidence="1 2">
    <name type="scientific">Gigaspora margarita</name>
    <dbReference type="NCBI Taxonomy" id="4874"/>
    <lineage>
        <taxon>Eukaryota</taxon>
        <taxon>Fungi</taxon>
        <taxon>Fungi incertae sedis</taxon>
        <taxon>Mucoromycota</taxon>
        <taxon>Glomeromycotina</taxon>
        <taxon>Glomeromycetes</taxon>
        <taxon>Diversisporales</taxon>
        <taxon>Gigasporaceae</taxon>
        <taxon>Gigaspora</taxon>
    </lineage>
</organism>